<dbReference type="RefSeq" id="XP_056526263.1">
    <property type="nucleotide sequence ID" value="XM_056661097.1"/>
</dbReference>
<dbReference type="Pfam" id="PF03959">
    <property type="entry name" value="FSH1"/>
    <property type="match status" value="1"/>
</dbReference>
<organism evidence="3 4">
    <name type="scientific">Penicillium bovifimosum</name>
    <dbReference type="NCBI Taxonomy" id="126998"/>
    <lineage>
        <taxon>Eukaryota</taxon>
        <taxon>Fungi</taxon>
        <taxon>Dikarya</taxon>
        <taxon>Ascomycota</taxon>
        <taxon>Pezizomycotina</taxon>
        <taxon>Eurotiomycetes</taxon>
        <taxon>Eurotiomycetidae</taxon>
        <taxon>Eurotiales</taxon>
        <taxon>Aspergillaceae</taxon>
        <taxon>Penicillium</taxon>
    </lineage>
</organism>
<accession>A0A9W9HFU0</accession>
<dbReference type="InterPro" id="IPR005645">
    <property type="entry name" value="FSH-like_dom"/>
</dbReference>
<dbReference type="AlphaFoldDB" id="A0A9W9HFU0"/>
<dbReference type="EMBL" id="JAPQKL010000001">
    <property type="protein sequence ID" value="KAJ5145789.1"/>
    <property type="molecule type" value="Genomic_DNA"/>
</dbReference>
<dbReference type="GO" id="GO:0072330">
    <property type="term" value="P:monocarboxylic acid biosynthetic process"/>
    <property type="evidence" value="ECO:0007669"/>
    <property type="project" value="UniProtKB-ARBA"/>
</dbReference>
<dbReference type="GO" id="GO:0016787">
    <property type="term" value="F:hydrolase activity"/>
    <property type="evidence" value="ECO:0007669"/>
    <property type="project" value="UniProtKB-KW"/>
</dbReference>
<proteinExistence type="predicted"/>
<evidence type="ECO:0000256" key="1">
    <source>
        <dbReference type="ARBA" id="ARBA00022801"/>
    </source>
</evidence>
<reference evidence="3" key="1">
    <citation type="submission" date="2022-11" db="EMBL/GenBank/DDBJ databases">
        <authorList>
            <person name="Petersen C."/>
        </authorList>
    </citation>
    <scope>NUCLEOTIDE SEQUENCE</scope>
    <source>
        <strain evidence="3">IBT 22155</strain>
    </source>
</reference>
<evidence type="ECO:0000259" key="2">
    <source>
        <dbReference type="Pfam" id="PF03959"/>
    </source>
</evidence>
<protein>
    <submittedName>
        <fullName evidence="3">Serine hydrolase FSH</fullName>
    </submittedName>
</protein>
<dbReference type="OrthoDB" id="2094269at2759"/>
<dbReference type="GO" id="GO:0019748">
    <property type="term" value="P:secondary metabolic process"/>
    <property type="evidence" value="ECO:0007669"/>
    <property type="project" value="TreeGrafter"/>
</dbReference>
<keyword evidence="1 3" id="KW-0378">Hydrolase</keyword>
<gene>
    <name evidence="3" type="ORF">N7515_000353</name>
</gene>
<dbReference type="GO" id="GO:0017000">
    <property type="term" value="P:antibiotic biosynthetic process"/>
    <property type="evidence" value="ECO:0007669"/>
    <property type="project" value="UniProtKB-ARBA"/>
</dbReference>
<dbReference type="GeneID" id="81400267"/>
<comment type="caution">
    <text evidence="3">The sequence shown here is derived from an EMBL/GenBank/DDBJ whole genome shotgun (WGS) entry which is preliminary data.</text>
</comment>
<dbReference type="GO" id="GO:0005737">
    <property type="term" value="C:cytoplasm"/>
    <property type="evidence" value="ECO:0007669"/>
    <property type="project" value="TreeGrafter"/>
</dbReference>
<dbReference type="PANTHER" id="PTHR48070">
    <property type="entry name" value="ESTERASE OVCA2"/>
    <property type="match status" value="1"/>
</dbReference>
<dbReference type="InterPro" id="IPR050593">
    <property type="entry name" value="LovG"/>
</dbReference>
<keyword evidence="4" id="KW-1185">Reference proteome</keyword>
<dbReference type="GO" id="GO:0005634">
    <property type="term" value="C:nucleus"/>
    <property type="evidence" value="ECO:0007669"/>
    <property type="project" value="TreeGrafter"/>
</dbReference>
<sequence length="193" mass="21132">MKILMIHGSRQSGELFRAKLQALEKMIQRAFGSPQLPGAEFVYPTAPFSLGSPTGTSELRNRHGAWTWFHSDSIDGLYPELEGGLDSIGSVLKDSGPFDGVVGFSEGAAAAGMVASLLEENRKDAFAQLEAEGGIPYPASFATLDHPPSNLWSAFRDMPPHTRLIAPSTIPPFGRRRCTFWEAWIVSLMKMHQ</sequence>
<dbReference type="Gene3D" id="3.40.50.1820">
    <property type="entry name" value="alpha/beta hydrolase"/>
    <property type="match status" value="1"/>
</dbReference>
<dbReference type="InterPro" id="IPR029058">
    <property type="entry name" value="AB_hydrolase_fold"/>
</dbReference>
<dbReference type="PANTHER" id="PTHR48070:SF6">
    <property type="entry name" value="ESTERASE OVCA2"/>
    <property type="match status" value="1"/>
</dbReference>
<name>A0A9W9HFU0_9EURO</name>
<dbReference type="Proteomes" id="UP001149079">
    <property type="component" value="Unassembled WGS sequence"/>
</dbReference>
<reference evidence="3" key="2">
    <citation type="journal article" date="2023" name="IMA Fungus">
        <title>Comparative genomic study of the Penicillium genus elucidates a diverse pangenome and 15 lateral gene transfer events.</title>
        <authorList>
            <person name="Petersen C."/>
            <person name="Sorensen T."/>
            <person name="Nielsen M.R."/>
            <person name="Sondergaard T.E."/>
            <person name="Sorensen J.L."/>
            <person name="Fitzpatrick D.A."/>
            <person name="Frisvad J.C."/>
            <person name="Nielsen K.L."/>
        </authorList>
    </citation>
    <scope>NUCLEOTIDE SEQUENCE</scope>
    <source>
        <strain evidence="3">IBT 22155</strain>
    </source>
</reference>
<evidence type="ECO:0000313" key="4">
    <source>
        <dbReference type="Proteomes" id="UP001149079"/>
    </source>
</evidence>
<dbReference type="SUPFAM" id="SSF53474">
    <property type="entry name" value="alpha/beta-Hydrolases"/>
    <property type="match status" value="1"/>
</dbReference>
<evidence type="ECO:0000313" key="3">
    <source>
        <dbReference type="EMBL" id="KAJ5145789.1"/>
    </source>
</evidence>
<feature type="domain" description="Serine hydrolase" evidence="2">
    <location>
        <begin position="1"/>
        <end position="125"/>
    </location>
</feature>